<dbReference type="AlphaFoldDB" id="E9GUT3"/>
<dbReference type="PhylomeDB" id="E9GUT3"/>
<dbReference type="OrthoDB" id="7444419at2759"/>
<dbReference type="KEGG" id="dpx:DAPPUDRAFT_321988"/>
<accession>E9GUT3</accession>
<reference evidence="1 2" key="1">
    <citation type="journal article" date="2011" name="Science">
        <title>The ecoresponsive genome of Daphnia pulex.</title>
        <authorList>
            <person name="Colbourne J.K."/>
            <person name="Pfrender M.E."/>
            <person name="Gilbert D."/>
            <person name="Thomas W.K."/>
            <person name="Tucker A."/>
            <person name="Oakley T.H."/>
            <person name="Tokishita S."/>
            <person name="Aerts A."/>
            <person name="Arnold G.J."/>
            <person name="Basu M.K."/>
            <person name="Bauer D.J."/>
            <person name="Caceres C.E."/>
            <person name="Carmel L."/>
            <person name="Casola C."/>
            <person name="Choi J.H."/>
            <person name="Detter J.C."/>
            <person name="Dong Q."/>
            <person name="Dusheyko S."/>
            <person name="Eads B.D."/>
            <person name="Frohlich T."/>
            <person name="Geiler-Samerotte K.A."/>
            <person name="Gerlach D."/>
            <person name="Hatcher P."/>
            <person name="Jogdeo S."/>
            <person name="Krijgsveld J."/>
            <person name="Kriventseva E.V."/>
            <person name="Kultz D."/>
            <person name="Laforsch C."/>
            <person name="Lindquist E."/>
            <person name="Lopez J."/>
            <person name="Manak J.R."/>
            <person name="Muller J."/>
            <person name="Pangilinan J."/>
            <person name="Patwardhan R.P."/>
            <person name="Pitluck S."/>
            <person name="Pritham E.J."/>
            <person name="Rechtsteiner A."/>
            <person name="Rho M."/>
            <person name="Rogozin I.B."/>
            <person name="Sakarya O."/>
            <person name="Salamov A."/>
            <person name="Schaack S."/>
            <person name="Shapiro H."/>
            <person name="Shiga Y."/>
            <person name="Skalitzky C."/>
            <person name="Smith Z."/>
            <person name="Souvorov A."/>
            <person name="Sung W."/>
            <person name="Tang Z."/>
            <person name="Tsuchiya D."/>
            <person name="Tu H."/>
            <person name="Vos H."/>
            <person name="Wang M."/>
            <person name="Wolf Y.I."/>
            <person name="Yamagata H."/>
            <person name="Yamada T."/>
            <person name="Ye Y."/>
            <person name="Shaw J.R."/>
            <person name="Andrews J."/>
            <person name="Crease T.J."/>
            <person name="Tang H."/>
            <person name="Lucas S.M."/>
            <person name="Robertson H.M."/>
            <person name="Bork P."/>
            <person name="Koonin E.V."/>
            <person name="Zdobnov E.M."/>
            <person name="Grigoriev I.V."/>
            <person name="Lynch M."/>
            <person name="Boore J.L."/>
        </authorList>
    </citation>
    <scope>NUCLEOTIDE SEQUENCE [LARGE SCALE GENOMIC DNA]</scope>
</reference>
<evidence type="ECO:0000313" key="1">
    <source>
        <dbReference type="EMBL" id="EFX76792.1"/>
    </source>
</evidence>
<organism evidence="1 2">
    <name type="scientific">Daphnia pulex</name>
    <name type="common">Water flea</name>
    <dbReference type="NCBI Taxonomy" id="6669"/>
    <lineage>
        <taxon>Eukaryota</taxon>
        <taxon>Metazoa</taxon>
        <taxon>Ecdysozoa</taxon>
        <taxon>Arthropoda</taxon>
        <taxon>Crustacea</taxon>
        <taxon>Branchiopoda</taxon>
        <taxon>Diplostraca</taxon>
        <taxon>Cladocera</taxon>
        <taxon>Anomopoda</taxon>
        <taxon>Daphniidae</taxon>
        <taxon>Daphnia</taxon>
    </lineage>
</organism>
<dbReference type="Proteomes" id="UP000000305">
    <property type="component" value="Unassembled WGS sequence"/>
</dbReference>
<proteinExistence type="predicted"/>
<dbReference type="InParanoid" id="E9GUT3"/>
<evidence type="ECO:0000313" key="2">
    <source>
        <dbReference type="Proteomes" id="UP000000305"/>
    </source>
</evidence>
<protein>
    <submittedName>
        <fullName evidence="1">Uncharacterized protein</fullName>
    </submittedName>
</protein>
<dbReference type="EMBL" id="GL732566">
    <property type="protein sequence ID" value="EFX76792.1"/>
    <property type="molecule type" value="Genomic_DNA"/>
</dbReference>
<name>E9GUT3_DAPPU</name>
<sequence length="188" mass="21846">MRTERIPVTQSQRNLLHRTQRTEFDELIKEIETEYGNFLKGNNEVKVVALARAEILFNTLEKSHDELWKYGEIDERRDIRILKTEAGEKITKIKGKLPVTVTKISGTAKQKLGLPKFDGDQMRYFSWLKQWQSYDGDESISDMEKARLLLQCITGKAKEAVQDLPFSDGSYKNILKRLEERYGSKSKT</sequence>
<keyword evidence="2" id="KW-1185">Reference proteome</keyword>
<dbReference type="HOGENOM" id="CLU_109522_0_0_1"/>
<gene>
    <name evidence="1" type="ORF">DAPPUDRAFT_321988</name>
</gene>